<keyword evidence="4" id="KW-1185">Reference proteome</keyword>
<dbReference type="EMBL" id="CP011452">
    <property type="protein sequence ID" value="AKH42513.1"/>
    <property type="molecule type" value="Genomic_DNA"/>
</dbReference>
<name>A0A0F7KPR2_9SPHN</name>
<dbReference type="Proteomes" id="UP000034392">
    <property type="component" value="Chromosome"/>
</dbReference>
<dbReference type="AlphaFoldDB" id="A0A0F7KPR2"/>
<dbReference type="GO" id="GO:0005737">
    <property type="term" value="C:cytoplasm"/>
    <property type="evidence" value="ECO:0007669"/>
    <property type="project" value="TreeGrafter"/>
</dbReference>
<feature type="region of interest" description="Disordered" evidence="1">
    <location>
        <begin position="257"/>
        <end position="277"/>
    </location>
</feature>
<gene>
    <name evidence="3" type="primary">pphA_1</name>
    <name evidence="3" type="ORF">WYH_01473</name>
</gene>
<dbReference type="InterPro" id="IPR050126">
    <property type="entry name" value="Ap4A_hydrolase"/>
</dbReference>
<accession>A0A0F7KPR2</accession>
<dbReference type="OrthoDB" id="9807890at2"/>
<dbReference type="SUPFAM" id="SSF56300">
    <property type="entry name" value="Metallo-dependent phosphatases"/>
    <property type="match status" value="1"/>
</dbReference>
<reference evidence="3" key="1">
    <citation type="submission" date="2015-05" db="EMBL/GenBank/DDBJ databases">
        <title>The complete genome of Altererythrobacter atlanticus strain 26DY36.</title>
        <authorList>
            <person name="Wu Y.-H."/>
            <person name="Cheng H."/>
            <person name="Wu X.-W."/>
        </authorList>
    </citation>
    <scope>NUCLEOTIDE SEQUENCE [LARGE SCALE GENOMIC DNA]</scope>
    <source>
        <strain evidence="3">26DY36</strain>
    </source>
</reference>
<dbReference type="InterPro" id="IPR004843">
    <property type="entry name" value="Calcineurin-like_PHP"/>
</dbReference>
<keyword evidence="3" id="KW-0378">Hydrolase</keyword>
<proteinExistence type="predicted"/>
<evidence type="ECO:0000313" key="4">
    <source>
        <dbReference type="Proteomes" id="UP000034392"/>
    </source>
</evidence>
<sequence>MLQTLRKLINRKETASGSVRAIVPEGQRAYAVGDIHGRRDLFEALMMAIEQDDAAAPPAETTVVLLGDLVDRGPDSAGVIALARDWQARRKVAILAGNHEEMFLNSLSDKETMRHFLRHGGRETILSYGLDRRKYENASLEETMELMRQAVPAEDIAFIESFEDMYAIGDYLFVHAGIEPGIPLEEQKPRSLRWIREPFLSHAAPHGHVVVHGHTIRDDPEDRGNRIGIDTGAYVSGRLTALVLEGDRRRYIEAVEENGQVSTRHSPANSAPHLVSA</sequence>
<dbReference type="STRING" id="1267766.WYH_01473"/>
<dbReference type="Pfam" id="PF00149">
    <property type="entry name" value="Metallophos"/>
    <property type="match status" value="1"/>
</dbReference>
<dbReference type="GO" id="GO:0008803">
    <property type="term" value="F:bis(5'-nucleosyl)-tetraphosphatase (symmetrical) activity"/>
    <property type="evidence" value="ECO:0007669"/>
    <property type="project" value="TreeGrafter"/>
</dbReference>
<dbReference type="EC" id="3.1.3.16" evidence="3"/>
<dbReference type="InterPro" id="IPR029052">
    <property type="entry name" value="Metallo-depent_PP-like"/>
</dbReference>
<organism evidence="3 4">
    <name type="scientific">Croceibacterium atlanticum</name>
    <dbReference type="NCBI Taxonomy" id="1267766"/>
    <lineage>
        <taxon>Bacteria</taxon>
        <taxon>Pseudomonadati</taxon>
        <taxon>Pseudomonadota</taxon>
        <taxon>Alphaproteobacteria</taxon>
        <taxon>Sphingomonadales</taxon>
        <taxon>Erythrobacteraceae</taxon>
        <taxon>Croceibacterium</taxon>
    </lineage>
</organism>
<dbReference type="GO" id="GO:0110154">
    <property type="term" value="P:RNA decapping"/>
    <property type="evidence" value="ECO:0007669"/>
    <property type="project" value="TreeGrafter"/>
</dbReference>
<dbReference type="RefSeq" id="WP_046903313.1">
    <property type="nucleotide sequence ID" value="NZ_CP011452.2"/>
</dbReference>
<dbReference type="GO" id="GO:0004722">
    <property type="term" value="F:protein serine/threonine phosphatase activity"/>
    <property type="evidence" value="ECO:0007669"/>
    <property type="project" value="UniProtKB-EC"/>
</dbReference>
<evidence type="ECO:0000313" key="3">
    <source>
        <dbReference type="EMBL" id="AKH42513.1"/>
    </source>
</evidence>
<dbReference type="PANTHER" id="PTHR42850">
    <property type="entry name" value="METALLOPHOSPHOESTERASE"/>
    <property type="match status" value="1"/>
</dbReference>
<evidence type="ECO:0000259" key="2">
    <source>
        <dbReference type="Pfam" id="PF00149"/>
    </source>
</evidence>
<dbReference type="PATRIC" id="fig|1267766.3.peg.1483"/>
<feature type="compositionally biased region" description="Polar residues" evidence="1">
    <location>
        <begin position="259"/>
        <end position="269"/>
    </location>
</feature>
<dbReference type="Gene3D" id="3.60.21.10">
    <property type="match status" value="1"/>
</dbReference>
<dbReference type="CDD" id="cd00144">
    <property type="entry name" value="MPP_PPP_family"/>
    <property type="match status" value="1"/>
</dbReference>
<dbReference type="KEGG" id="aay:WYH_01473"/>
<evidence type="ECO:0000256" key="1">
    <source>
        <dbReference type="SAM" id="MobiDB-lite"/>
    </source>
</evidence>
<dbReference type="PANTHER" id="PTHR42850:SF4">
    <property type="entry name" value="ZINC-DEPENDENT ENDOPOLYPHOSPHATASE"/>
    <property type="match status" value="1"/>
</dbReference>
<protein>
    <submittedName>
        <fullName evidence="3">Serine/threonine-protein phosphatase 1</fullName>
        <ecNumber evidence="3">3.1.3.16</ecNumber>
    </submittedName>
</protein>
<feature type="domain" description="Calcineurin-like phosphoesterase" evidence="2">
    <location>
        <begin position="30"/>
        <end position="215"/>
    </location>
</feature>